<name>A0ABY7SSJ1_9RHOB</name>
<dbReference type="CDD" id="cd00371">
    <property type="entry name" value="HMA"/>
    <property type="match status" value="1"/>
</dbReference>
<evidence type="ECO:0000259" key="2">
    <source>
        <dbReference type="PROSITE" id="PS50846"/>
    </source>
</evidence>
<dbReference type="PROSITE" id="PS01047">
    <property type="entry name" value="HMA_1"/>
    <property type="match status" value="1"/>
</dbReference>
<dbReference type="Gene3D" id="3.30.70.100">
    <property type="match status" value="1"/>
</dbReference>
<feature type="domain" description="HMA" evidence="2">
    <location>
        <begin position="3"/>
        <end position="69"/>
    </location>
</feature>
<dbReference type="PANTHER" id="PTHR46594">
    <property type="entry name" value="P-TYPE CATION-TRANSPORTING ATPASE"/>
    <property type="match status" value="1"/>
</dbReference>
<proteinExistence type="predicted"/>
<dbReference type="PANTHER" id="PTHR46594:SF4">
    <property type="entry name" value="P-TYPE CATION-TRANSPORTING ATPASE"/>
    <property type="match status" value="1"/>
</dbReference>
<sequence>MTQKTVLRSDELSCPSCVPKIEKALRGLPGVEKAEVRFNTGRIEVEHDPAQSDVEALVKAIRGTGYEARPSAF</sequence>
<dbReference type="InterPro" id="IPR036163">
    <property type="entry name" value="HMA_dom_sf"/>
</dbReference>
<evidence type="ECO:0000313" key="3">
    <source>
        <dbReference type="EMBL" id="WCR09843.1"/>
    </source>
</evidence>
<dbReference type="InterPro" id="IPR006121">
    <property type="entry name" value="HMA_dom"/>
</dbReference>
<keyword evidence="4" id="KW-1185">Reference proteome</keyword>
<dbReference type="Proteomes" id="UP001218412">
    <property type="component" value="Chromosome"/>
</dbReference>
<reference evidence="3 4" key="1">
    <citation type="submission" date="2021-01" db="EMBL/GenBank/DDBJ databases">
        <title>Biogeographic distribution of Paracoccus.</title>
        <authorList>
            <person name="Hollensteiner J."/>
            <person name="Leineberger J."/>
            <person name="Brinkhoff T."/>
            <person name="Daniel R."/>
        </authorList>
    </citation>
    <scope>NUCLEOTIDE SEQUENCE [LARGE SCALE GENOMIC DNA]</scope>
    <source>
        <strain evidence="3 4">LMG25392</strain>
    </source>
</reference>
<dbReference type="InterPro" id="IPR017969">
    <property type="entry name" value="Heavy-metal-associated_CS"/>
</dbReference>
<evidence type="ECO:0000256" key="1">
    <source>
        <dbReference type="ARBA" id="ARBA00022723"/>
    </source>
</evidence>
<keyword evidence="1" id="KW-0479">Metal-binding</keyword>
<dbReference type="EMBL" id="CP067134">
    <property type="protein sequence ID" value="WCR09843.1"/>
    <property type="molecule type" value="Genomic_DNA"/>
</dbReference>
<gene>
    <name evidence="3" type="ORF">JHW45_12235</name>
</gene>
<dbReference type="SUPFAM" id="SSF55008">
    <property type="entry name" value="HMA, heavy metal-associated domain"/>
    <property type="match status" value="1"/>
</dbReference>
<evidence type="ECO:0000313" key="4">
    <source>
        <dbReference type="Proteomes" id="UP001218412"/>
    </source>
</evidence>
<dbReference type="PROSITE" id="PS50846">
    <property type="entry name" value="HMA_2"/>
    <property type="match status" value="1"/>
</dbReference>
<dbReference type="Pfam" id="PF00403">
    <property type="entry name" value="HMA"/>
    <property type="match status" value="1"/>
</dbReference>
<dbReference type="RefSeq" id="WP_272857906.1">
    <property type="nucleotide sequence ID" value="NZ_CP067134.1"/>
</dbReference>
<protein>
    <submittedName>
        <fullName evidence="3">Heavy-metal-associated domain-containing protein</fullName>
    </submittedName>
</protein>
<organism evidence="3 4">
    <name type="scientific">Paracoccus stylophorae</name>
    <dbReference type="NCBI Taxonomy" id="659350"/>
    <lineage>
        <taxon>Bacteria</taxon>
        <taxon>Pseudomonadati</taxon>
        <taxon>Pseudomonadota</taxon>
        <taxon>Alphaproteobacteria</taxon>
        <taxon>Rhodobacterales</taxon>
        <taxon>Paracoccaceae</taxon>
        <taxon>Paracoccus</taxon>
    </lineage>
</organism>
<accession>A0ABY7SSJ1</accession>